<organism evidence="1 2">
    <name type="scientific">Brachionus plicatilis</name>
    <name type="common">Marine rotifer</name>
    <name type="synonym">Brachionus muelleri</name>
    <dbReference type="NCBI Taxonomy" id="10195"/>
    <lineage>
        <taxon>Eukaryota</taxon>
        <taxon>Metazoa</taxon>
        <taxon>Spiralia</taxon>
        <taxon>Gnathifera</taxon>
        <taxon>Rotifera</taxon>
        <taxon>Eurotatoria</taxon>
        <taxon>Monogononta</taxon>
        <taxon>Pseudotrocha</taxon>
        <taxon>Ploima</taxon>
        <taxon>Brachionidae</taxon>
        <taxon>Brachionus</taxon>
    </lineage>
</organism>
<accession>A0A3M7SY27</accession>
<evidence type="ECO:0000313" key="2">
    <source>
        <dbReference type="Proteomes" id="UP000276133"/>
    </source>
</evidence>
<reference evidence="1 2" key="1">
    <citation type="journal article" date="2018" name="Sci. Rep.">
        <title>Genomic signatures of local adaptation to the degree of environmental predictability in rotifers.</title>
        <authorList>
            <person name="Franch-Gras L."/>
            <person name="Hahn C."/>
            <person name="Garcia-Roger E.M."/>
            <person name="Carmona M.J."/>
            <person name="Serra M."/>
            <person name="Gomez A."/>
        </authorList>
    </citation>
    <scope>NUCLEOTIDE SEQUENCE [LARGE SCALE GENOMIC DNA]</scope>
    <source>
        <strain evidence="1">HYR1</strain>
    </source>
</reference>
<dbReference type="Proteomes" id="UP000276133">
    <property type="component" value="Unassembled WGS sequence"/>
</dbReference>
<comment type="caution">
    <text evidence="1">The sequence shown here is derived from an EMBL/GenBank/DDBJ whole genome shotgun (WGS) entry which is preliminary data.</text>
</comment>
<dbReference type="EMBL" id="REGN01000600">
    <property type="protein sequence ID" value="RNA40733.1"/>
    <property type="molecule type" value="Genomic_DNA"/>
</dbReference>
<sequence length="99" mass="11918">MPSFGCFLSIVKFHAKLPIQKEKNLAILRNLHRFSKFTDFPTVSLDRQNLTFFRHYDILNFDHLIMIMNFKLPVTMRFTGRKITTDPREKAEFPEHWFV</sequence>
<gene>
    <name evidence="1" type="ORF">BpHYR1_004861</name>
</gene>
<protein>
    <submittedName>
        <fullName evidence="1">Uncharacterized protein</fullName>
    </submittedName>
</protein>
<dbReference type="AlphaFoldDB" id="A0A3M7SY27"/>
<evidence type="ECO:0000313" key="1">
    <source>
        <dbReference type="EMBL" id="RNA40733.1"/>
    </source>
</evidence>
<name>A0A3M7SY27_BRAPC</name>
<proteinExistence type="predicted"/>
<keyword evidence="2" id="KW-1185">Reference proteome</keyword>